<feature type="chain" id="PRO_5029603066" evidence="1">
    <location>
        <begin position="24"/>
        <end position="143"/>
    </location>
</feature>
<organism evidence="2 3">
    <name type="scientific">Bugula neritina</name>
    <name type="common">Brown bryozoan</name>
    <name type="synonym">Sertularia neritina</name>
    <dbReference type="NCBI Taxonomy" id="10212"/>
    <lineage>
        <taxon>Eukaryota</taxon>
        <taxon>Metazoa</taxon>
        <taxon>Spiralia</taxon>
        <taxon>Lophotrochozoa</taxon>
        <taxon>Bryozoa</taxon>
        <taxon>Gymnolaemata</taxon>
        <taxon>Cheilostomatida</taxon>
        <taxon>Flustrina</taxon>
        <taxon>Buguloidea</taxon>
        <taxon>Bugulidae</taxon>
        <taxon>Bugula</taxon>
    </lineage>
</organism>
<dbReference type="EMBL" id="VXIV02001855">
    <property type="protein sequence ID" value="KAF6029103.1"/>
    <property type="molecule type" value="Genomic_DNA"/>
</dbReference>
<proteinExistence type="predicted"/>
<reference evidence="2" key="1">
    <citation type="submission" date="2020-06" db="EMBL/GenBank/DDBJ databases">
        <title>Draft genome of Bugula neritina, a colonial animal packing powerful symbionts and potential medicines.</title>
        <authorList>
            <person name="Rayko M."/>
        </authorList>
    </citation>
    <scope>NUCLEOTIDE SEQUENCE [LARGE SCALE GENOMIC DNA]</scope>
    <source>
        <strain evidence="2">Kwan_BN1</strain>
    </source>
</reference>
<dbReference type="Proteomes" id="UP000593567">
    <property type="component" value="Unassembled WGS sequence"/>
</dbReference>
<evidence type="ECO:0000256" key="1">
    <source>
        <dbReference type="SAM" id="SignalP"/>
    </source>
</evidence>
<protein>
    <submittedName>
        <fullName evidence="2">Uncharacterized protein</fullName>
    </submittedName>
</protein>
<keyword evidence="1" id="KW-0732">Signal</keyword>
<sequence length="143" mass="15740">MALGLLTLTAIAFFCGLVSGALSTNISISSGKYFQYTLLANEKLAKVTSDIQDPWIYYDRECHCVSGVPLQGQTSLISILDTTCHLCPPHRLEIAVSQANNSLRNHGLTAMYTKCRELDNPVSVILRFGLPKQGWTTRPGFSF</sequence>
<evidence type="ECO:0000313" key="3">
    <source>
        <dbReference type="Proteomes" id="UP000593567"/>
    </source>
</evidence>
<dbReference type="AlphaFoldDB" id="A0A7J7JT71"/>
<accession>A0A7J7JT71</accession>
<evidence type="ECO:0000313" key="2">
    <source>
        <dbReference type="EMBL" id="KAF6029103.1"/>
    </source>
</evidence>
<gene>
    <name evidence="2" type="ORF">EB796_012597</name>
</gene>
<feature type="signal peptide" evidence="1">
    <location>
        <begin position="1"/>
        <end position="23"/>
    </location>
</feature>
<keyword evidence="3" id="KW-1185">Reference proteome</keyword>
<comment type="caution">
    <text evidence="2">The sequence shown here is derived from an EMBL/GenBank/DDBJ whole genome shotgun (WGS) entry which is preliminary data.</text>
</comment>
<name>A0A7J7JT71_BUGNE</name>